<evidence type="ECO:0000256" key="10">
    <source>
        <dbReference type="ARBA" id="ARBA00023224"/>
    </source>
</evidence>
<keyword evidence="10" id="KW-0807">Transducer</keyword>
<evidence type="ECO:0008006" key="17">
    <source>
        <dbReference type="Google" id="ProtNLM"/>
    </source>
</evidence>
<dbReference type="EnsemblMetazoa" id="XM_016986448">
    <property type="protein sequence ID" value="XP_016841937"/>
    <property type="gene ID" value="LOC100122176"/>
</dbReference>
<dbReference type="InterPro" id="IPR036445">
    <property type="entry name" value="GPCR_2_extracell_dom_sf"/>
</dbReference>
<accession>A0A7M7IT75</accession>
<dbReference type="Proteomes" id="UP000002358">
    <property type="component" value="Chromosome 1"/>
</dbReference>
<feature type="compositionally biased region" description="Gly residues" evidence="11">
    <location>
        <begin position="597"/>
        <end position="607"/>
    </location>
</feature>
<comment type="subcellular location">
    <subcellularLocation>
        <location evidence="1">Cell membrane</location>
        <topology evidence="1">Multi-pass membrane protein</topology>
    </subcellularLocation>
</comment>
<keyword evidence="5 12" id="KW-1133">Transmembrane helix</keyword>
<proteinExistence type="inferred from homology"/>
<evidence type="ECO:0000256" key="4">
    <source>
        <dbReference type="ARBA" id="ARBA00022692"/>
    </source>
</evidence>
<dbReference type="InterPro" id="IPR001879">
    <property type="entry name" value="GPCR_2_extracellular_dom"/>
</dbReference>
<evidence type="ECO:0000259" key="14">
    <source>
        <dbReference type="PROSITE" id="PS50261"/>
    </source>
</evidence>
<dbReference type="FunFam" id="1.20.1070.10:FF:000527">
    <property type="entry name" value="Parathyroid hormone/parathyroid hormone-related peptide receptor"/>
    <property type="match status" value="1"/>
</dbReference>
<dbReference type="RefSeq" id="XP_016841937.1">
    <property type="nucleotide sequence ID" value="XM_016986448.3"/>
</dbReference>
<feature type="transmembrane region" description="Helical" evidence="12">
    <location>
        <begin position="244"/>
        <end position="270"/>
    </location>
</feature>
<feature type="transmembrane region" description="Helical" evidence="12">
    <location>
        <begin position="451"/>
        <end position="475"/>
    </location>
</feature>
<dbReference type="GO" id="GO:0007188">
    <property type="term" value="P:adenylate cyclase-modulating G protein-coupled receptor signaling pathway"/>
    <property type="evidence" value="ECO:0007669"/>
    <property type="project" value="TreeGrafter"/>
</dbReference>
<dbReference type="PROSITE" id="PS00649">
    <property type="entry name" value="G_PROTEIN_RECEP_F2_1"/>
    <property type="match status" value="1"/>
</dbReference>
<dbReference type="PRINTS" id="PR00249">
    <property type="entry name" value="GPCRSECRETIN"/>
</dbReference>
<keyword evidence="6" id="KW-0297">G-protein coupled receptor</keyword>
<evidence type="ECO:0000259" key="13">
    <source>
        <dbReference type="PROSITE" id="PS50227"/>
    </source>
</evidence>
<evidence type="ECO:0000313" key="16">
    <source>
        <dbReference type="Proteomes" id="UP000002358"/>
    </source>
</evidence>
<dbReference type="GO" id="GO:0005886">
    <property type="term" value="C:plasma membrane"/>
    <property type="evidence" value="ECO:0007669"/>
    <property type="project" value="UniProtKB-SubCell"/>
</dbReference>
<feature type="transmembrane region" description="Helical" evidence="12">
    <location>
        <begin position="309"/>
        <end position="329"/>
    </location>
</feature>
<dbReference type="Pfam" id="PF00002">
    <property type="entry name" value="7tm_2"/>
    <property type="match status" value="1"/>
</dbReference>
<evidence type="ECO:0000256" key="1">
    <source>
        <dbReference type="ARBA" id="ARBA00004651"/>
    </source>
</evidence>
<feature type="domain" description="G-protein coupled receptors family 2 profile 2" evidence="14">
    <location>
        <begin position="207"/>
        <end position="476"/>
    </location>
</feature>
<sequence length="698" mass="77357">MLQDNELTFHRGGWQRCILMGIFILGRASCANKGALVENLPHICAESGEFYAGWPEHLGESGQNLLPVATVLGQNLVASKIIEDGDYNSPSIQEKILQEQAQECKNGTSVKPGWCPTSWDGIICWPSTPPGEVAVLSCPHYIAGFDLQGNATKQCMGSGQWYWSAEQNNSWTNYTRCFRDELVTVIMELADVQSDNVTSIGKYLETIKCISKAGYAVSLSALVVAFCILASIKKLRCQRNILHMHLFASFMVRAFTFLLKNLLFVAGVGLSTDVLIKNGESYWLTDKYESNWHCKAFTSIWQYCILANYSWILMEGLYLHNLIFCALFADSNASIAVYVVLGWGLPAVFVTTWVILRAVFEDLYCWTTHENAWIFQIIRLPTTFSVVINFILFVNIVRVLMSKLKSTVSEDTMRYKRWARSTLVLVPLFGVHYSIFLGMSYSMGVNETVEIVWLFCDQLFASFQGFFVAVLYCFLNGEVRAEVSRALRARTWPRLPRFCRFGARPSTHSGSTCSCNTTTGHKSPHDGCFCWPCCRRICVAYRHSAARHHRSTHSMASTQAAMEFVSIKDIGIGTRGGSLASSRGYLEVAGTGNSPASGGGGQGGVTGGVNPQHLLLQQSSPSAAIMAAMANHKNMDQSLLSFCSNMSEMDTATVGITSSLDKCDNHHSSIHGADQGWSDSECCHLAYELHHLHQQGDP</sequence>
<reference evidence="15" key="1">
    <citation type="submission" date="2021-01" db="UniProtKB">
        <authorList>
            <consortium name="EnsemblMetazoa"/>
        </authorList>
    </citation>
    <scope>IDENTIFICATION</scope>
</reference>
<dbReference type="PANTHER" id="PTHR45620">
    <property type="entry name" value="PDF RECEPTOR-LIKE PROTEIN-RELATED"/>
    <property type="match status" value="1"/>
</dbReference>
<dbReference type="AlphaFoldDB" id="A0A7M7IT75"/>
<dbReference type="PROSITE" id="PS50227">
    <property type="entry name" value="G_PROTEIN_RECEP_F2_3"/>
    <property type="match status" value="1"/>
</dbReference>
<dbReference type="PROSITE" id="PS00650">
    <property type="entry name" value="G_PROTEIN_RECEP_F2_2"/>
    <property type="match status" value="1"/>
</dbReference>
<evidence type="ECO:0000256" key="6">
    <source>
        <dbReference type="ARBA" id="ARBA00023040"/>
    </source>
</evidence>
<protein>
    <recommendedName>
        <fullName evidence="17">Parathyroid hormone/parathyroid hormone-related peptide receptor</fullName>
    </recommendedName>
</protein>
<dbReference type="Pfam" id="PF02793">
    <property type="entry name" value="HRM"/>
    <property type="match status" value="1"/>
</dbReference>
<dbReference type="InterPro" id="IPR050332">
    <property type="entry name" value="GPCR_2"/>
</dbReference>
<dbReference type="PROSITE" id="PS50261">
    <property type="entry name" value="G_PROTEIN_RECEP_F2_4"/>
    <property type="match status" value="1"/>
</dbReference>
<feature type="transmembrane region" description="Helical" evidence="12">
    <location>
        <begin position="372"/>
        <end position="397"/>
    </location>
</feature>
<dbReference type="CDD" id="cd15273">
    <property type="entry name" value="7tmB1_NPR_B7_insect-like"/>
    <property type="match status" value="1"/>
</dbReference>
<evidence type="ECO:0000256" key="2">
    <source>
        <dbReference type="ARBA" id="ARBA00005314"/>
    </source>
</evidence>
<keyword evidence="7 12" id="KW-0472">Membrane</keyword>
<evidence type="ECO:0000256" key="9">
    <source>
        <dbReference type="ARBA" id="ARBA00023180"/>
    </source>
</evidence>
<evidence type="ECO:0000256" key="8">
    <source>
        <dbReference type="ARBA" id="ARBA00023170"/>
    </source>
</evidence>
<dbReference type="PANTHER" id="PTHR45620:SF1">
    <property type="entry name" value="G-PROTEIN COUPLED RECEPTORS FAMILY 2 PROFILE 2 DOMAIN-CONTAINING PROTEIN"/>
    <property type="match status" value="1"/>
</dbReference>
<keyword evidence="4 12" id="KW-0812">Transmembrane</keyword>
<dbReference type="GeneID" id="100122176"/>
<evidence type="ECO:0000256" key="5">
    <source>
        <dbReference type="ARBA" id="ARBA00022989"/>
    </source>
</evidence>
<name>A0A7M7IT75_NASVI</name>
<dbReference type="OrthoDB" id="16753at2759"/>
<keyword evidence="16" id="KW-1185">Reference proteome</keyword>
<dbReference type="InterPro" id="IPR000832">
    <property type="entry name" value="GPCR_2_secretin-like"/>
</dbReference>
<dbReference type="InterPro" id="IPR017981">
    <property type="entry name" value="GPCR_2-like_7TM"/>
</dbReference>
<dbReference type="InterPro" id="IPR017983">
    <property type="entry name" value="GPCR_2_secretin-like_CS"/>
</dbReference>
<feature type="transmembrane region" description="Helical" evidence="12">
    <location>
        <begin position="418"/>
        <end position="439"/>
    </location>
</feature>
<evidence type="ECO:0000256" key="11">
    <source>
        <dbReference type="SAM" id="MobiDB-lite"/>
    </source>
</evidence>
<dbReference type="GO" id="GO:0007166">
    <property type="term" value="P:cell surface receptor signaling pathway"/>
    <property type="evidence" value="ECO:0007669"/>
    <property type="project" value="InterPro"/>
</dbReference>
<comment type="similarity">
    <text evidence="2">Belongs to the G-protein coupled receptor 2 family.</text>
</comment>
<feature type="region of interest" description="Disordered" evidence="11">
    <location>
        <begin position="591"/>
        <end position="612"/>
    </location>
</feature>
<evidence type="ECO:0000313" key="15">
    <source>
        <dbReference type="EnsemblMetazoa" id="XP_016841937"/>
    </source>
</evidence>
<keyword evidence="9" id="KW-0325">Glycoprotein</keyword>
<evidence type="ECO:0000256" key="12">
    <source>
        <dbReference type="SAM" id="Phobius"/>
    </source>
</evidence>
<evidence type="ECO:0000256" key="3">
    <source>
        <dbReference type="ARBA" id="ARBA00022475"/>
    </source>
</evidence>
<dbReference type="SMR" id="A0A7M7IT75"/>
<dbReference type="SUPFAM" id="SSF111418">
    <property type="entry name" value="Hormone receptor domain"/>
    <property type="match status" value="1"/>
</dbReference>
<organism evidence="15 16">
    <name type="scientific">Nasonia vitripennis</name>
    <name type="common">Parasitic wasp</name>
    <dbReference type="NCBI Taxonomy" id="7425"/>
    <lineage>
        <taxon>Eukaryota</taxon>
        <taxon>Metazoa</taxon>
        <taxon>Ecdysozoa</taxon>
        <taxon>Arthropoda</taxon>
        <taxon>Hexapoda</taxon>
        <taxon>Insecta</taxon>
        <taxon>Pterygota</taxon>
        <taxon>Neoptera</taxon>
        <taxon>Endopterygota</taxon>
        <taxon>Hymenoptera</taxon>
        <taxon>Apocrita</taxon>
        <taxon>Proctotrupomorpha</taxon>
        <taxon>Chalcidoidea</taxon>
        <taxon>Pteromalidae</taxon>
        <taxon>Pteromalinae</taxon>
        <taxon>Nasonia</taxon>
    </lineage>
</organism>
<dbReference type="SMART" id="SM00008">
    <property type="entry name" value="HormR"/>
    <property type="match status" value="1"/>
</dbReference>
<dbReference type="KEGG" id="nvi:100122176"/>
<dbReference type="Gene3D" id="1.20.1070.10">
    <property type="entry name" value="Rhodopsin 7-helix transmembrane proteins"/>
    <property type="match status" value="1"/>
</dbReference>
<keyword evidence="3" id="KW-1003">Cell membrane</keyword>
<dbReference type="GO" id="GO:0017046">
    <property type="term" value="F:peptide hormone binding"/>
    <property type="evidence" value="ECO:0007669"/>
    <property type="project" value="TreeGrafter"/>
</dbReference>
<evidence type="ECO:0000256" key="7">
    <source>
        <dbReference type="ARBA" id="ARBA00023136"/>
    </source>
</evidence>
<dbReference type="InParanoid" id="A0A7M7IT75"/>
<feature type="transmembrane region" description="Helical" evidence="12">
    <location>
        <begin position="213"/>
        <end position="232"/>
    </location>
</feature>
<keyword evidence="8" id="KW-0675">Receptor</keyword>
<dbReference type="GO" id="GO:0008528">
    <property type="term" value="F:G protein-coupled peptide receptor activity"/>
    <property type="evidence" value="ECO:0007669"/>
    <property type="project" value="TreeGrafter"/>
</dbReference>
<feature type="domain" description="G-protein coupled receptors family 2 profile 1" evidence="13">
    <location>
        <begin position="115"/>
        <end position="181"/>
    </location>
</feature>
<feature type="transmembrane region" description="Helical" evidence="12">
    <location>
        <begin position="336"/>
        <end position="360"/>
    </location>
</feature>
<dbReference type="Gene3D" id="4.10.1240.10">
    <property type="entry name" value="GPCR, family 2, extracellular hormone receptor domain"/>
    <property type="match status" value="1"/>
</dbReference>